<organism evidence="13 14">
    <name type="scientific">Hohaiivirga grylli</name>
    <dbReference type="NCBI Taxonomy" id="3133970"/>
    <lineage>
        <taxon>Bacteria</taxon>
        <taxon>Pseudomonadati</taxon>
        <taxon>Pseudomonadota</taxon>
        <taxon>Alphaproteobacteria</taxon>
        <taxon>Hyphomicrobiales</taxon>
        <taxon>Methylobacteriaceae</taxon>
        <taxon>Hohaiivirga</taxon>
    </lineage>
</organism>
<dbReference type="InterPro" id="IPR044878">
    <property type="entry name" value="UbiA_sf"/>
</dbReference>
<comment type="catalytic activity">
    <reaction evidence="11">
        <text>all-trans-octaprenyl diphosphate + 4-hydroxybenzoate = 4-hydroxy-3-(all-trans-octaprenyl)benzoate + diphosphate</text>
        <dbReference type="Rhea" id="RHEA:27782"/>
        <dbReference type="ChEBI" id="CHEBI:1617"/>
        <dbReference type="ChEBI" id="CHEBI:17879"/>
        <dbReference type="ChEBI" id="CHEBI:33019"/>
        <dbReference type="ChEBI" id="CHEBI:57711"/>
        <dbReference type="EC" id="2.5.1.39"/>
    </reaction>
</comment>
<dbReference type="Gene3D" id="1.10.357.140">
    <property type="entry name" value="UbiA prenyltransferase"/>
    <property type="match status" value="1"/>
</dbReference>
<accession>A0ABV0BHA7</accession>
<keyword evidence="8 11" id="KW-0812">Transmembrane</keyword>
<evidence type="ECO:0000256" key="2">
    <source>
        <dbReference type="ARBA" id="ARBA00004141"/>
    </source>
</evidence>
<dbReference type="PROSITE" id="PS00943">
    <property type="entry name" value="UBIA"/>
    <property type="match status" value="1"/>
</dbReference>
<evidence type="ECO:0000256" key="3">
    <source>
        <dbReference type="ARBA" id="ARBA00005985"/>
    </source>
</evidence>
<feature type="transmembrane region" description="Helical" evidence="11">
    <location>
        <begin position="187"/>
        <end position="209"/>
    </location>
</feature>
<comment type="function">
    <text evidence="11">Catalyzes the prenylation of para-hydroxybenzoate (PHB) with an all-trans polyprenyl group. Mediates the second step in the final reaction sequence of ubiquinone-8 (UQ-8) biosynthesis, which is the condensation of the polyisoprenoid side chain with PHB, generating the first membrane-bound Q intermediate 3-octaprenyl-4-hydroxybenzoate.</text>
</comment>
<dbReference type="Proteomes" id="UP001418637">
    <property type="component" value="Unassembled WGS sequence"/>
</dbReference>
<feature type="transmembrane region" description="Helical" evidence="11">
    <location>
        <begin position="111"/>
        <end position="131"/>
    </location>
</feature>
<name>A0ABV0BHA7_9HYPH</name>
<dbReference type="Pfam" id="PF01040">
    <property type="entry name" value="UbiA"/>
    <property type="match status" value="1"/>
</dbReference>
<dbReference type="RefSeq" id="WP_346336353.1">
    <property type="nucleotide sequence ID" value="NZ_JBBYXI010000002.1"/>
</dbReference>
<dbReference type="EC" id="2.5.1.39" evidence="11 12"/>
<dbReference type="InterPro" id="IPR039653">
    <property type="entry name" value="Prenyltransferase"/>
</dbReference>
<feature type="transmembrane region" description="Helical" evidence="11">
    <location>
        <begin position="257"/>
        <end position="279"/>
    </location>
</feature>
<protein>
    <recommendedName>
        <fullName evidence="11 12">4-hydroxybenzoate octaprenyltransferase</fullName>
        <ecNumber evidence="11 12">2.5.1.39</ecNumber>
    </recommendedName>
    <alternativeName>
        <fullName evidence="11">4-HB polyprenyltransferase</fullName>
    </alternativeName>
</protein>
<evidence type="ECO:0000256" key="5">
    <source>
        <dbReference type="ARBA" id="ARBA00022519"/>
    </source>
</evidence>
<dbReference type="InterPro" id="IPR030470">
    <property type="entry name" value="UbiA_prenylTrfase_CS"/>
</dbReference>
<sequence>MTSERLPEHLPDAVRNHWADTVIPVKLRPYARMARFDRPIGWWLLLLPCWWAATLAAIATAQSLNFLYMALFLIGAVVMRGAGCTYNDILDRKLDASVERTKMRPLASGQVKVWQAVLFTGLLCLIGLAVLLSFNSFTIFTGFASVLLVLIYPLMKRFFWVPQLVLGLAFNWGALVGWTAVTGSLSAAPILLYICGIFWTIGYDTIYALQDIEDDEIVGIKSSARFFGKQVIPSIAGCYLIAILCAAGSFYLAGVSWFSYIGLIGFAAHLGIQTFNIKTDDGATCLKLFRSNRDAGLLLLCGMLLNVFIN</sequence>
<dbReference type="GO" id="GO:0008412">
    <property type="term" value="F:4-hydroxybenzoate polyprenyltransferase activity"/>
    <property type="evidence" value="ECO:0007669"/>
    <property type="project" value="UniProtKB-EC"/>
</dbReference>
<evidence type="ECO:0000256" key="12">
    <source>
        <dbReference type="NCBIfam" id="TIGR01474"/>
    </source>
</evidence>
<gene>
    <name evidence="11 13" type="primary">ubiA</name>
    <name evidence="13" type="ORF">WJT86_04620</name>
</gene>
<keyword evidence="11" id="KW-0460">Magnesium</keyword>
<evidence type="ECO:0000256" key="8">
    <source>
        <dbReference type="ARBA" id="ARBA00022692"/>
    </source>
</evidence>
<feature type="transmembrane region" description="Helical" evidence="11">
    <location>
        <begin position="66"/>
        <end position="90"/>
    </location>
</feature>
<dbReference type="PANTHER" id="PTHR11048">
    <property type="entry name" value="PRENYLTRANSFERASES"/>
    <property type="match status" value="1"/>
</dbReference>
<comment type="pathway">
    <text evidence="11">Cofactor biosynthesis; ubiquinone biosynthesis.</text>
</comment>
<evidence type="ECO:0000256" key="11">
    <source>
        <dbReference type="HAMAP-Rule" id="MF_01635"/>
    </source>
</evidence>
<comment type="cofactor">
    <cofactor evidence="1 11">
        <name>Mg(2+)</name>
        <dbReference type="ChEBI" id="CHEBI:18420"/>
    </cofactor>
</comment>
<dbReference type="InterPro" id="IPR006370">
    <property type="entry name" value="HB_polyprenyltransferase-like"/>
</dbReference>
<comment type="subcellular location">
    <subcellularLocation>
        <location evidence="11">Cell inner membrane</location>
        <topology evidence="11">Multi-pass membrane protein</topology>
    </subcellularLocation>
    <subcellularLocation>
        <location evidence="2">Membrane</location>
        <topology evidence="2">Multi-pass membrane protein</topology>
    </subcellularLocation>
</comment>
<evidence type="ECO:0000256" key="1">
    <source>
        <dbReference type="ARBA" id="ARBA00001946"/>
    </source>
</evidence>
<comment type="caution">
    <text evidence="13">The sequence shown here is derived from an EMBL/GenBank/DDBJ whole genome shotgun (WGS) entry which is preliminary data.</text>
</comment>
<keyword evidence="7 11" id="KW-0831">Ubiquinone biosynthesis</keyword>
<dbReference type="HAMAP" id="MF_01635">
    <property type="entry name" value="UbiA"/>
    <property type="match status" value="1"/>
</dbReference>
<keyword evidence="6 11" id="KW-0808">Transferase</keyword>
<dbReference type="CDD" id="cd13959">
    <property type="entry name" value="PT_UbiA_COQ2"/>
    <property type="match status" value="1"/>
</dbReference>
<keyword evidence="4 11" id="KW-1003">Cell membrane</keyword>
<dbReference type="InterPro" id="IPR000537">
    <property type="entry name" value="UbiA_prenyltransferase"/>
</dbReference>
<dbReference type="Gene3D" id="1.20.120.1780">
    <property type="entry name" value="UbiA prenyltransferase"/>
    <property type="match status" value="1"/>
</dbReference>
<reference evidence="13 14" key="1">
    <citation type="submission" date="2024-04" db="EMBL/GenBank/DDBJ databases">
        <title>A novel species isolated from cricket.</title>
        <authorList>
            <person name="Wang H.-C."/>
        </authorList>
    </citation>
    <scope>NUCLEOTIDE SEQUENCE [LARGE SCALE GENOMIC DNA]</scope>
    <source>
        <strain evidence="13 14">WL0021</strain>
    </source>
</reference>
<evidence type="ECO:0000256" key="9">
    <source>
        <dbReference type="ARBA" id="ARBA00022989"/>
    </source>
</evidence>
<evidence type="ECO:0000313" key="13">
    <source>
        <dbReference type="EMBL" id="MEN3930345.1"/>
    </source>
</evidence>
<dbReference type="NCBIfam" id="TIGR01474">
    <property type="entry name" value="ubiA_proteo"/>
    <property type="match status" value="1"/>
</dbReference>
<feature type="transmembrane region" description="Helical" evidence="11">
    <location>
        <begin position="137"/>
        <end position="155"/>
    </location>
</feature>
<dbReference type="PANTHER" id="PTHR11048:SF28">
    <property type="entry name" value="4-HYDROXYBENZOATE POLYPRENYLTRANSFERASE, MITOCHONDRIAL"/>
    <property type="match status" value="1"/>
</dbReference>
<proteinExistence type="inferred from homology"/>
<feature type="transmembrane region" description="Helical" evidence="11">
    <location>
        <begin position="230"/>
        <end position="251"/>
    </location>
</feature>
<keyword evidence="14" id="KW-1185">Reference proteome</keyword>
<evidence type="ECO:0000256" key="7">
    <source>
        <dbReference type="ARBA" id="ARBA00022688"/>
    </source>
</evidence>
<keyword evidence="9 11" id="KW-1133">Transmembrane helix</keyword>
<comment type="similarity">
    <text evidence="3 11">Belongs to the UbiA prenyltransferase family.</text>
</comment>
<keyword evidence="5 11" id="KW-0997">Cell inner membrane</keyword>
<evidence type="ECO:0000256" key="6">
    <source>
        <dbReference type="ARBA" id="ARBA00022679"/>
    </source>
</evidence>
<feature type="transmembrane region" description="Helical" evidence="11">
    <location>
        <begin position="40"/>
        <end position="60"/>
    </location>
</feature>
<evidence type="ECO:0000256" key="4">
    <source>
        <dbReference type="ARBA" id="ARBA00022475"/>
    </source>
</evidence>
<evidence type="ECO:0000256" key="10">
    <source>
        <dbReference type="ARBA" id="ARBA00023136"/>
    </source>
</evidence>
<dbReference type="EMBL" id="JBBYXI010000002">
    <property type="protein sequence ID" value="MEN3930345.1"/>
    <property type="molecule type" value="Genomic_DNA"/>
</dbReference>
<evidence type="ECO:0000313" key="14">
    <source>
        <dbReference type="Proteomes" id="UP001418637"/>
    </source>
</evidence>
<keyword evidence="10 11" id="KW-0472">Membrane</keyword>